<keyword evidence="4" id="KW-1003">Cell membrane</keyword>
<dbReference type="Gene3D" id="3.30.1150.10">
    <property type="match status" value="1"/>
</dbReference>
<evidence type="ECO:0000256" key="4">
    <source>
        <dbReference type="ARBA" id="ARBA00022475"/>
    </source>
</evidence>
<evidence type="ECO:0000256" key="2">
    <source>
        <dbReference type="ARBA" id="ARBA00006555"/>
    </source>
</evidence>
<dbReference type="PANTHER" id="PTHR33446">
    <property type="entry name" value="PROTEIN TONB-RELATED"/>
    <property type="match status" value="1"/>
</dbReference>
<dbReference type="PANTHER" id="PTHR33446:SF2">
    <property type="entry name" value="PROTEIN TONB"/>
    <property type="match status" value="1"/>
</dbReference>
<feature type="transmembrane region" description="Helical" evidence="11">
    <location>
        <begin position="28"/>
        <end position="50"/>
    </location>
</feature>
<dbReference type="GO" id="GO:0031992">
    <property type="term" value="F:energy transducer activity"/>
    <property type="evidence" value="ECO:0007669"/>
    <property type="project" value="TreeGrafter"/>
</dbReference>
<dbReference type="GO" id="GO:0098797">
    <property type="term" value="C:plasma membrane protein complex"/>
    <property type="evidence" value="ECO:0007669"/>
    <property type="project" value="TreeGrafter"/>
</dbReference>
<evidence type="ECO:0000256" key="8">
    <source>
        <dbReference type="ARBA" id="ARBA00022989"/>
    </source>
</evidence>
<keyword evidence="8 11" id="KW-1133">Transmembrane helix</keyword>
<evidence type="ECO:0000259" key="12">
    <source>
        <dbReference type="PROSITE" id="PS52015"/>
    </source>
</evidence>
<evidence type="ECO:0000256" key="10">
    <source>
        <dbReference type="SAM" id="MobiDB-lite"/>
    </source>
</evidence>
<keyword evidence="9 11" id="KW-0472">Membrane</keyword>
<dbReference type="GO" id="GO:0055085">
    <property type="term" value="P:transmembrane transport"/>
    <property type="evidence" value="ECO:0007669"/>
    <property type="project" value="InterPro"/>
</dbReference>
<comment type="similarity">
    <text evidence="2">Belongs to the TonB family.</text>
</comment>
<dbReference type="PROSITE" id="PS52015">
    <property type="entry name" value="TONB_CTD"/>
    <property type="match status" value="1"/>
</dbReference>
<feature type="region of interest" description="Disordered" evidence="10">
    <location>
        <begin position="121"/>
        <end position="154"/>
    </location>
</feature>
<evidence type="ECO:0000256" key="9">
    <source>
        <dbReference type="ARBA" id="ARBA00023136"/>
    </source>
</evidence>
<organism evidence="13 14">
    <name type="scientific">Selenomonas ruminantium</name>
    <dbReference type="NCBI Taxonomy" id="971"/>
    <lineage>
        <taxon>Bacteria</taxon>
        <taxon>Bacillati</taxon>
        <taxon>Bacillota</taxon>
        <taxon>Negativicutes</taxon>
        <taxon>Selenomonadales</taxon>
        <taxon>Selenomonadaceae</taxon>
        <taxon>Selenomonas</taxon>
    </lineage>
</organism>
<gene>
    <name evidence="13" type="ORF">SAMN05216366_13410</name>
</gene>
<dbReference type="GO" id="GO:0015031">
    <property type="term" value="P:protein transport"/>
    <property type="evidence" value="ECO:0007669"/>
    <property type="project" value="UniProtKB-KW"/>
</dbReference>
<protein>
    <submittedName>
        <fullName evidence="13">Protein TonB</fullName>
    </submittedName>
</protein>
<feature type="domain" description="TonB C-terminal" evidence="12">
    <location>
        <begin position="179"/>
        <end position="266"/>
    </location>
</feature>
<feature type="compositionally biased region" description="Low complexity" evidence="10">
    <location>
        <begin position="131"/>
        <end position="147"/>
    </location>
</feature>
<dbReference type="Pfam" id="PF03544">
    <property type="entry name" value="TonB_C"/>
    <property type="match status" value="1"/>
</dbReference>
<accession>A0A1H0UJX8</accession>
<evidence type="ECO:0000256" key="7">
    <source>
        <dbReference type="ARBA" id="ARBA00022927"/>
    </source>
</evidence>
<name>A0A1H0UJX8_SELRU</name>
<evidence type="ECO:0000256" key="1">
    <source>
        <dbReference type="ARBA" id="ARBA00004383"/>
    </source>
</evidence>
<evidence type="ECO:0000313" key="14">
    <source>
        <dbReference type="Proteomes" id="UP000182412"/>
    </source>
</evidence>
<reference evidence="13 14" key="1">
    <citation type="submission" date="2016-10" db="EMBL/GenBank/DDBJ databases">
        <authorList>
            <person name="de Groot N.N."/>
        </authorList>
    </citation>
    <scope>NUCLEOTIDE SEQUENCE [LARGE SCALE GENOMIC DNA]</scope>
    <source>
        <strain evidence="13 14">S137</strain>
    </source>
</reference>
<dbReference type="InterPro" id="IPR051045">
    <property type="entry name" value="TonB-dependent_transducer"/>
</dbReference>
<evidence type="ECO:0000256" key="5">
    <source>
        <dbReference type="ARBA" id="ARBA00022519"/>
    </source>
</evidence>
<proteinExistence type="inferred from homology"/>
<dbReference type="AlphaFoldDB" id="A0A1H0UJX8"/>
<keyword evidence="5" id="KW-0997">Cell inner membrane</keyword>
<dbReference type="InterPro" id="IPR006260">
    <property type="entry name" value="TonB/TolA_C"/>
</dbReference>
<evidence type="ECO:0000313" key="13">
    <source>
        <dbReference type="EMBL" id="SDP66481.1"/>
    </source>
</evidence>
<dbReference type="Proteomes" id="UP000182412">
    <property type="component" value="Unassembled WGS sequence"/>
</dbReference>
<evidence type="ECO:0000256" key="6">
    <source>
        <dbReference type="ARBA" id="ARBA00022692"/>
    </source>
</evidence>
<keyword evidence="6 11" id="KW-0812">Transmembrane</keyword>
<evidence type="ECO:0000256" key="3">
    <source>
        <dbReference type="ARBA" id="ARBA00022448"/>
    </source>
</evidence>
<sequence>MDYTLSVKKDLHQKRGHRLSWKLCLRPLPLSSICHVVGIGTVCLLLGTFYTADEPVRTTPEIAVEMISVSQVTGGGEAGGSPAAMPAIKNPMAAPMMHQRAITADEGLETAIAESPAAIPGTAAEGSFGESDGTGTAAGSGTAADAAGSGGTSAAGTGGIDSAGNAAAPAPAPTESMGSIAGRFAARVEANKEYPYMAIKRGETGVASVTVTLSEAGSLASVYVSGSSGSSLLDKAAMQAVRNSCPFTHGAARSITLTVPIHFDLQ</sequence>
<comment type="subcellular location">
    <subcellularLocation>
        <location evidence="1">Cell inner membrane</location>
        <topology evidence="1">Single-pass membrane protein</topology>
        <orientation evidence="1">Periplasmic side</orientation>
    </subcellularLocation>
</comment>
<dbReference type="EMBL" id="FNJQ01000034">
    <property type="protein sequence ID" value="SDP66481.1"/>
    <property type="molecule type" value="Genomic_DNA"/>
</dbReference>
<dbReference type="OrthoDB" id="1632178at2"/>
<evidence type="ECO:0000256" key="11">
    <source>
        <dbReference type="SAM" id="Phobius"/>
    </source>
</evidence>
<dbReference type="SUPFAM" id="SSF74653">
    <property type="entry name" value="TolA/TonB C-terminal domain"/>
    <property type="match status" value="1"/>
</dbReference>
<dbReference type="RefSeq" id="WP_074573231.1">
    <property type="nucleotide sequence ID" value="NZ_FNJQ01000034.1"/>
</dbReference>
<keyword evidence="3" id="KW-0813">Transport</keyword>
<dbReference type="NCBIfam" id="TIGR01352">
    <property type="entry name" value="tonB_Cterm"/>
    <property type="match status" value="1"/>
</dbReference>
<keyword evidence="7" id="KW-0653">Protein transport</keyword>
<dbReference type="InterPro" id="IPR037682">
    <property type="entry name" value="TonB_C"/>
</dbReference>